<comment type="caution">
    <text evidence="7">The sequence shown here is derived from an EMBL/GenBank/DDBJ whole genome shotgun (WGS) entry which is preliminary data.</text>
</comment>
<gene>
    <name evidence="7" type="ORF">BDW59DRAFT_169496</name>
</gene>
<reference evidence="7 8" key="1">
    <citation type="submission" date="2024-07" db="EMBL/GenBank/DDBJ databases">
        <title>Section-level genome sequencing and comparative genomics of Aspergillus sections Usti and Cavernicolus.</title>
        <authorList>
            <consortium name="Lawrence Berkeley National Laboratory"/>
            <person name="Nybo J.L."/>
            <person name="Vesth T.C."/>
            <person name="Theobald S."/>
            <person name="Frisvad J.C."/>
            <person name="Larsen T.O."/>
            <person name="Kjaerboelling I."/>
            <person name="Rothschild-Mancinelli K."/>
            <person name="Lyhne E.K."/>
            <person name="Kogle M.E."/>
            <person name="Barry K."/>
            <person name="Clum A."/>
            <person name="Na H."/>
            <person name="Ledsgaard L."/>
            <person name="Lin J."/>
            <person name="Lipzen A."/>
            <person name="Kuo A."/>
            <person name="Riley R."/>
            <person name="Mondo S."/>
            <person name="LaButti K."/>
            <person name="Haridas S."/>
            <person name="Pangalinan J."/>
            <person name="Salamov A.A."/>
            <person name="Simmons B.A."/>
            <person name="Magnuson J.K."/>
            <person name="Chen J."/>
            <person name="Drula E."/>
            <person name="Henrissat B."/>
            <person name="Wiebenga A."/>
            <person name="Lubbers R.J."/>
            <person name="Gomes A.C."/>
            <person name="Makela M.R."/>
            <person name="Stajich J."/>
            <person name="Grigoriev I.V."/>
            <person name="Mortensen U.H."/>
            <person name="De vries R.P."/>
            <person name="Baker S.E."/>
            <person name="Andersen M.R."/>
        </authorList>
    </citation>
    <scope>NUCLEOTIDE SEQUENCE [LARGE SCALE GENOMIC DNA]</scope>
    <source>
        <strain evidence="7 8">CBS 600.67</strain>
    </source>
</reference>
<evidence type="ECO:0000256" key="2">
    <source>
        <dbReference type="ARBA" id="ARBA00023002"/>
    </source>
</evidence>
<dbReference type="Proteomes" id="UP001610335">
    <property type="component" value="Unassembled WGS sequence"/>
</dbReference>
<dbReference type="PROSITE" id="PS00062">
    <property type="entry name" value="ALDOKETO_REDUCTASE_2"/>
    <property type="match status" value="1"/>
</dbReference>
<dbReference type="Pfam" id="PF00248">
    <property type="entry name" value="Aldo_ket_red"/>
    <property type="match status" value="1"/>
</dbReference>
<name>A0ABR4IWD0_9EURO</name>
<accession>A0ABR4IWD0</accession>
<evidence type="ECO:0000259" key="6">
    <source>
        <dbReference type="Pfam" id="PF00248"/>
    </source>
</evidence>
<comment type="catalytic activity">
    <reaction evidence="4">
        <text>xylitol + NADP(+) = D-xylose + NADPH + H(+)</text>
        <dbReference type="Rhea" id="RHEA:27445"/>
        <dbReference type="ChEBI" id="CHEBI:15378"/>
        <dbReference type="ChEBI" id="CHEBI:17151"/>
        <dbReference type="ChEBI" id="CHEBI:53455"/>
        <dbReference type="ChEBI" id="CHEBI:57783"/>
        <dbReference type="ChEBI" id="CHEBI:58349"/>
        <dbReference type="EC" id="1.1.1.307"/>
    </reaction>
</comment>
<evidence type="ECO:0000256" key="5">
    <source>
        <dbReference type="ARBA" id="ARBA00049485"/>
    </source>
</evidence>
<dbReference type="InterPro" id="IPR038816">
    <property type="entry name" value="Stationary_phase_5"/>
</dbReference>
<keyword evidence="2" id="KW-0560">Oxidoreductase</keyword>
<evidence type="ECO:0000256" key="1">
    <source>
        <dbReference type="ARBA" id="ARBA00012845"/>
    </source>
</evidence>
<dbReference type="EMBL" id="JBFXLS010000007">
    <property type="protein sequence ID" value="KAL2832086.1"/>
    <property type="molecule type" value="Genomic_DNA"/>
</dbReference>
<dbReference type="Gene3D" id="3.20.20.100">
    <property type="entry name" value="NADP-dependent oxidoreductase domain"/>
    <property type="match status" value="1"/>
</dbReference>
<dbReference type="InterPro" id="IPR018170">
    <property type="entry name" value="Aldo/ket_reductase_CS"/>
</dbReference>
<dbReference type="InterPro" id="IPR020471">
    <property type="entry name" value="AKR"/>
</dbReference>
<dbReference type="InterPro" id="IPR036812">
    <property type="entry name" value="NAD(P)_OxRdtase_dom_sf"/>
</dbReference>
<keyword evidence="8" id="KW-1185">Reference proteome</keyword>
<dbReference type="PROSITE" id="PS00798">
    <property type="entry name" value="ALDOKETO_REDUCTASE_1"/>
    <property type="match status" value="1"/>
</dbReference>
<feature type="domain" description="NADP-dependent oxidoreductase" evidence="6">
    <location>
        <begin position="22"/>
        <end position="276"/>
    </location>
</feature>
<dbReference type="PROSITE" id="PS00063">
    <property type="entry name" value="ALDOKETO_REDUCTASE_3"/>
    <property type="match status" value="1"/>
</dbReference>
<dbReference type="PANTHER" id="PTHR42342:SF1">
    <property type="entry name" value="STATIONARY PHASE PROTEIN 5"/>
    <property type="match status" value="1"/>
</dbReference>
<evidence type="ECO:0000313" key="7">
    <source>
        <dbReference type="EMBL" id="KAL2832086.1"/>
    </source>
</evidence>
<comment type="function">
    <text evidence="3">Catalyzes the initial reaction in the xylose utilization pathway by reducing D-xylose into xylitol. Xylose is a major component of hemicelluloses such as xylan. Most fungi utilize D-xylose via three enzymatic reactions, xylose reductase (XR), xylitol dehydrogenase (XDH), and xylulokinase, to form xylulose 5-phosphate, which enters pentose phosphate pathway.</text>
</comment>
<evidence type="ECO:0000256" key="4">
    <source>
        <dbReference type="ARBA" id="ARBA00047534"/>
    </source>
</evidence>
<evidence type="ECO:0000313" key="8">
    <source>
        <dbReference type="Proteomes" id="UP001610335"/>
    </source>
</evidence>
<sequence length="717" mass="78755">MASLEHTKKVYTLNTGDKIPALGLGTWQSKPNEVREAVKIALQKGYRHIDTALAYGNENEVGEGIRDSGVPRNEIWLTTKLDNTWHHCVTEGIDSSLKDLGVDYVDLYLMHWPSSTDPDDKSKHLPDWNFIKTWQELQKLPATGKVRNIGVSNFGIKNLEILLNDPSCKIVPAVNQIELHPNNPSPKLVAYNTSKGIHSTGYSCLGSTNSPLYKDATLLQLAEKKGKTPQQVLLAWGLQKGWSVIPKSVSKSRIDANFELDGWDLTADEVNQLDNLKDRFKLLRFAYAKAYKAVKAKFPEPTQQVSLRFQPAYARISPSQPINRAAAIRQARSRHYSTRAAGSFASYFQAALQADKAASRSSRIAANVSRLTSRAPFASTLRPNLTGGTLGRTAGGYVIGAGRIGGARYFSHGPAAPAQVINNVSVGVRAFFLSGQKARFDGIDPLTGNKKFKAVSALQDEAERRMTAIPRTAPGSFIDFQISPTITAFGLRKNFAPAGAESETLNSEGLLDFLSADFARALKDLAAVLNDLKRLATLGDLPILLHDRSTIRVRFPGCDAETVERLCDEVGVQRGKITQDPDFDIRTGAELALLFPFAPSRASSSDTDDFFFRKEVSQSQRPDEVDWQAMMSDTPTSLQYPKQSTHELSFEDMTMFGSNPWAKSSSGYSSINVSELGDRAFFPDALSYGIPESASEYEGSEGIRKFIAECDQAAGYC</sequence>
<comment type="catalytic activity">
    <reaction evidence="5">
        <text>xylitol + NAD(+) = D-xylose + NADH + H(+)</text>
        <dbReference type="Rhea" id="RHEA:27441"/>
        <dbReference type="ChEBI" id="CHEBI:15378"/>
        <dbReference type="ChEBI" id="CHEBI:17151"/>
        <dbReference type="ChEBI" id="CHEBI:53455"/>
        <dbReference type="ChEBI" id="CHEBI:57540"/>
        <dbReference type="ChEBI" id="CHEBI:57945"/>
        <dbReference type="EC" id="1.1.1.307"/>
    </reaction>
</comment>
<dbReference type="PANTHER" id="PTHR42342">
    <property type="entry name" value="STATIONARY PHASE PROTEIN 5"/>
    <property type="match status" value="1"/>
</dbReference>
<protein>
    <recommendedName>
        <fullName evidence="1">D-xylose reductase [NAD(P)H]</fullName>
        <ecNumber evidence="1">1.1.1.307</ecNumber>
    </recommendedName>
</protein>
<dbReference type="InterPro" id="IPR023210">
    <property type="entry name" value="NADP_OxRdtase_dom"/>
</dbReference>
<evidence type="ECO:0000256" key="3">
    <source>
        <dbReference type="ARBA" id="ARBA00025065"/>
    </source>
</evidence>
<proteinExistence type="predicted"/>
<organism evidence="7 8">
    <name type="scientific">Aspergillus cavernicola</name>
    <dbReference type="NCBI Taxonomy" id="176166"/>
    <lineage>
        <taxon>Eukaryota</taxon>
        <taxon>Fungi</taxon>
        <taxon>Dikarya</taxon>
        <taxon>Ascomycota</taxon>
        <taxon>Pezizomycotina</taxon>
        <taxon>Eurotiomycetes</taxon>
        <taxon>Eurotiomycetidae</taxon>
        <taxon>Eurotiales</taxon>
        <taxon>Aspergillaceae</taxon>
        <taxon>Aspergillus</taxon>
        <taxon>Aspergillus subgen. Nidulantes</taxon>
    </lineage>
</organism>
<dbReference type="SUPFAM" id="SSF51430">
    <property type="entry name" value="NAD(P)-linked oxidoreductase"/>
    <property type="match status" value="1"/>
</dbReference>
<dbReference type="PRINTS" id="PR00069">
    <property type="entry name" value="ALDKETRDTASE"/>
</dbReference>
<dbReference type="EC" id="1.1.1.307" evidence="1"/>